<name>A0A699L198_TANCI</name>
<dbReference type="AlphaFoldDB" id="A0A699L198"/>
<dbReference type="GO" id="GO:0003676">
    <property type="term" value="F:nucleic acid binding"/>
    <property type="evidence" value="ECO:0007669"/>
    <property type="project" value="InterPro"/>
</dbReference>
<feature type="compositionally biased region" description="Basic and acidic residues" evidence="1">
    <location>
        <begin position="31"/>
        <end position="43"/>
    </location>
</feature>
<organism evidence="2">
    <name type="scientific">Tanacetum cinerariifolium</name>
    <name type="common">Dalmatian daisy</name>
    <name type="synonym">Chrysanthemum cinerariifolium</name>
    <dbReference type="NCBI Taxonomy" id="118510"/>
    <lineage>
        <taxon>Eukaryota</taxon>
        <taxon>Viridiplantae</taxon>
        <taxon>Streptophyta</taxon>
        <taxon>Embryophyta</taxon>
        <taxon>Tracheophyta</taxon>
        <taxon>Spermatophyta</taxon>
        <taxon>Magnoliopsida</taxon>
        <taxon>eudicotyledons</taxon>
        <taxon>Gunneridae</taxon>
        <taxon>Pentapetalae</taxon>
        <taxon>asterids</taxon>
        <taxon>campanulids</taxon>
        <taxon>Asterales</taxon>
        <taxon>Asteraceae</taxon>
        <taxon>Asteroideae</taxon>
        <taxon>Anthemideae</taxon>
        <taxon>Anthemidinae</taxon>
        <taxon>Tanacetum</taxon>
    </lineage>
</organism>
<feature type="compositionally biased region" description="Polar residues" evidence="1">
    <location>
        <begin position="44"/>
        <end position="54"/>
    </location>
</feature>
<reference evidence="2" key="1">
    <citation type="journal article" date="2019" name="Sci. Rep.">
        <title>Draft genome of Tanacetum cinerariifolium, the natural source of mosquito coil.</title>
        <authorList>
            <person name="Yamashiro T."/>
            <person name="Shiraishi A."/>
            <person name="Satake H."/>
            <person name="Nakayama K."/>
        </authorList>
    </citation>
    <scope>NUCLEOTIDE SEQUENCE</scope>
</reference>
<evidence type="ECO:0000256" key="1">
    <source>
        <dbReference type="SAM" id="MobiDB-lite"/>
    </source>
</evidence>
<protein>
    <submittedName>
        <fullName evidence="2">Uncharacterized protein</fullName>
    </submittedName>
</protein>
<comment type="caution">
    <text evidence="2">The sequence shown here is derived from an EMBL/GenBank/DDBJ whole genome shotgun (WGS) entry which is preliminary data.</text>
</comment>
<gene>
    <name evidence="2" type="ORF">Tci_688115</name>
</gene>
<dbReference type="InterPro" id="IPR036875">
    <property type="entry name" value="Znf_CCHC_sf"/>
</dbReference>
<dbReference type="GO" id="GO:0008270">
    <property type="term" value="F:zinc ion binding"/>
    <property type="evidence" value="ECO:0007669"/>
    <property type="project" value="InterPro"/>
</dbReference>
<feature type="non-terminal residue" evidence="2">
    <location>
        <position position="1"/>
    </location>
</feature>
<feature type="region of interest" description="Disordered" evidence="1">
    <location>
        <begin position="31"/>
        <end position="54"/>
    </location>
</feature>
<accession>A0A699L198</accession>
<dbReference type="EMBL" id="BKCJ010565318">
    <property type="protein sequence ID" value="GFB16144.1"/>
    <property type="molecule type" value="Genomic_DNA"/>
</dbReference>
<sequence>DLQHFTGFDKSNVKCYNWHKRGHFDKECKALRNQDNKHKESSRRNAPTETSTSTALVSCEGLGGYNWSDQAKEGPNYALMAFSSLSSDSRVSNDSTCSKSCLETIKLLISQNDQLLKDLKKSELMVLGYKTGLK</sequence>
<proteinExistence type="predicted"/>
<dbReference type="SUPFAM" id="SSF57756">
    <property type="entry name" value="Retrovirus zinc finger-like domains"/>
    <property type="match status" value="1"/>
</dbReference>
<evidence type="ECO:0000313" key="2">
    <source>
        <dbReference type="EMBL" id="GFB16144.1"/>
    </source>
</evidence>